<protein>
    <submittedName>
        <fullName evidence="2">Uncharacterized protein</fullName>
    </submittedName>
</protein>
<sequence>MARLLSLPREIRDVIYEFALCTHEAHLLDPVYIRAADEGTLDIRYPEPVEPMYPPADDDEDLADSEPEDEWEDDEGSMASDEWEETMARLKPAALPPNNDYLCDLESEEGEYDSDEPDDDEEDDDDYMTSTKSRQKTYGIIAVTPCSLSLLRVNRQLYEEATPVFYSGTRFLMDVDGGAALEFFDQLPLTSFNCITAVTITGCALMGDDGPSRRAWSGSINQPRHTGPPTMLTPYGSLLASMPKLKHVSLYLPYGGNEDWYCTFAPIEAQMLLIAERIETLSFVFLGEDTVEALQKYKQSQECYERLMGLQDENAAKHEFALKFQLPEGYNPKLRALTRKWWSKMDDYVKENTADLRFTWEWGDRDIGFGNDGNVQAVLTFSKLVDDDSELGGDEVA</sequence>
<name>A0AAN7VX03_9PEZI</name>
<feature type="region of interest" description="Disordered" evidence="1">
    <location>
        <begin position="46"/>
        <end position="132"/>
    </location>
</feature>
<dbReference type="EMBL" id="JAVRQU010000032">
    <property type="protein sequence ID" value="KAK5689412.1"/>
    <property type="molecule type" value="Genomic_DNA"/>
</dbReference>
<comment type="caution">
    <text evidence="2">The sequence shown here is derived from an EMBL/GenBank/DDBJ whole genome shotgun (WGS) entry which is preliminary data.</text>
</comment>
<evidence type="ECO:0000256" key="1">
    <source>
        <dbReference type="SAM" id="MobiDB-lite"/>
    </source>
</evidence>
<feature type="compositionally biased region" description="Acidic residues" evidence="1">
    <location>
        <begin position="103"/>
        <end position="127"/>
    </location>
</feature>
<dbReference type="PANTHER" id="PTHR42085:SF1">
    <property type="entry name" value="F-BOX DOMAIN-CONTAINING PROTEIN"/>
    <property type="match status" value="1"/>
</dbReference>
<dbReference type="PANTHER" id="PTHR42085">
    <property type="entry name" value="F-BOX DOMAIN-CONTAINING PROTEIN"/>
    <property type="match status" value="1"/>
</dbReference>
<dbReference type="InterPro" id="IPR038883">
    <property type="entry name" value="AN11006-like"/>
</dbReference>
<reference evidence="2" key="1">
    <citation type="submission" date="2023-08" db="EMBL/GenBank/DDBJ databases">
        <title>Black Yeasts Isolated from many extreme environments.</title>
        <authorList>
            <person name="Coleine C."/>
            <person name="Stajich J.E."/>
            <person name="Selbmann L."/>
        </authorList>
    </citation>
    <scope>NUCLEOTIDE SEQUENCE</scope>
    <source>
        <strain evidence="2">CCFEE 5810</strain>
    </source>
</reference>
<evidence type="ECO:0000313" key="2">
    <source>
        <dbReference type="EMBL" id="KAK5689412.1"/>
    </source>
</evidence>
<accession>A0AAN7VX03</accession>
<feature type="compositionally biased region" description="Acidic residues" evidence="1">
    <location>
        <begin position="56"/>
        <end position="85"/>
    </location>
</feature>
<organism evidence="2 3">
    <name type="scientific">Elasticomyces elasticus</name>
    <dbReference type="NCBI Taxonomy" id="574655"/>
    <lineage>
        <taxon>Eukaryota</taxon>
        <taxon>Fungi</taxon>
        <taxon>Dikarya</taxon>
        <taxon>Ascomycota</taxon>
        <taxon>Pezizomycotina</taxon>
        <taxon>Dothideomycetes</taxon>
        <taxon>Dothideomycetidae</taxon>
        <taxon>Mycosphaerellales</taxon>
        <taxon>Teratosphaeriaceae</taxon>
        <taxon>Elasticomyces</taxon>
    </lineage>
</organism>
<gene>
    <name evidence="2" type="ORF">LTR97_012886</name>
</gene>
<evidence type="ECO:0000313" key="3">
    <source>
        <dbReference type="Proteomes" id="UP001310594"/>
    </source>
</evidence>
<dbReference type="Proteomes" id="UP001310594">
    <property type="component" value="Unassembled WGS sequence"/>
</dbReference>
<dbReference type="AlphaFoldDB" id="A0AAN7VX03"/>
<proteinExistence type="predicted"/>